<dbReference type="AlphaFoldDB" id="A0A8S1TGK6"/>
<evidence type="ECO:0000256" key="1">
    <source>
        <dbReference type="SAM" id="Phobius"/>
    </source>
</evidence>
<dbReference type="Proteomes" id="UP000689195">
    <property type="component" value="Unassembled WGS sequence"/>
</dbReference>
<comment type="caution">
    <text evidence="2">The sequence shown here is derived from an EMBL/GenBank/DDBJ whole genome shotgun (WGS) entry which is preliminary data.</text>
</comment>
<keyword evidence="3" id="KW-1185">Reference proteome</keyword>
<dbReference type="EMBL" id="CAJJDO010000023">
    <property type="protein sequence ID" value="CAD8152355.1"/>
    <property type="molecule type" value="Genomic_DNA"/>
</dbReference>
<organism evidence="2 3">
    <name type="scientific">Paramecium pentaurelia</name>
    <dbReference type="NCBI Taxonomy" id="43138"/>
    <lineage>
        <taxon>Eukaryota</taxon>
        <taxon>Sar</taxon>
        <taxon>Alveolata</taxon>
        <taxon>Ciliophora</taxon>
        <taxon>Intramacronucleata</taxon>
        <taxon>Oligohymenophorea</taxon>
        <taxon>Peniculida</taxon>
        <taxon>Parameciidae</taxon>
        <taxon>Paramecium</taxon>
    </lineage>
</organism>
<accession>A0A8S1TGK6</accession>
<sequence length="241" mass="28366">MIVIAHAEQKIIYLQRSSLFIKPVLQIPILIQAGDHSIYNNIRLFQLSYNILIGFNNDIDFNKDVEVIILNGQEEINIKQYDIFSDMNMIIIEYQQFISNSSKLKLNCQFFDIIQLKHKELWTQNQLYQPFSFQIQRWLQKKQIVTTKIADIIFVDVTTVEQVEMASSSNQYILYSIGTVSGTALLFGGLDIFYNLLDIRIQVFKINLFQFAYITMQYKYCHIQSILILNFLLIYKSFLLL</sequence>
<keyword evidence="1" id="KW-1133">Transmembrane helix</keyword>
<keyword evidence="1" id="KW-0812">Transmembrane</keyword>
<feature type="transmembrane region" description="Helical" evidence="1">
    <location>
        <begin position="172"/>
        <end position="197"/>
    </location>
</feature>
<feature type="transmembrane region" description="Helical" evidence="1">
    <location>
        <begin position="218"/>
        <end position="238"/>
    </location>
</feature>
<gene>
    <name evidence="2" type="ORF">PPENT_87.1.T0230006</name>
</gene>
<protein>
    <recommendedName>
        <fullName evidence="4">Transmembrane protein</fullName>
    </recommendedName>
</protein>
<evidence type="ECO:0000313" key="3">
    <source>
        <dbReference type="Proteomes" id="UP000689195"/>
    </source>
</evidence>
<evidence type="ECO:0008006" key="4">
    <source>
        <dbReference type="Google" id="ProtNLM"/>
    </source>
</evidence>
<reference evidence="2" key="1">
    <citation type="submission" date="2021-01" db="EMBL/GenBank/DDBJ databases">
        <authorList>
            <consortium name="Genoscope - CEA"/>
            <person name="William W."/>
        </authorList>
    </citation>
    <scope>NUCLEOTIDE SEQUENCE</scope>
</reference>
<keyword evidence="1" id="KW-0472">Membrane</keyword>
<evidence type="ECO:0000313" key="2">
    <source>
        <dbReference type="EMBL" id="CAD8152355.1"/>
    </source>
</evidence>
<name>A0A8S1TGK6_9CILI</name>
<proteinExistence type="predicted"/>